<proteinExistence type="predicted"/>
<evidence type="ECO:0000313" key="2">
    <source>
        <dbReference type="Proteomes" id="UP000270046"/>
    </source>
</evidence>
<dbReference type="OrthoDB" id="9789980at2"/>
<accession>A0A494VWW4</accession>
<dbReference type="Proteomes" id="UP000270046">
    <property type="component" value="Chromosome"/>
</dbReference>
<evidence type="ECO:0000313" key="1">
    <source>
        <dbReference type="EMBL" id="AYL95808.1"/>
    </source>
</evidence>
<protein>
    <submittedName>
        <fullName evidence="1">DUF4241 domain-containing protein</fullName>
    </submittedName>
</protein>
<reference evidence="1 2" key="1">
    <citation type="submission" date="2018-10" db="EMBL/GenBank/DDBJ databases">
        <title>Genome sequencing of Mucilaginibacter sp. HYN0043.</title>
        <authorList>
            <person name="Kim M."/>
            <person name="Yi H."/>
        </authorList>
    </citation>
    <scope>NUCLEOTIDE SEQUENCE [LARGE SCALE GENOMIC DNA]</scope>
    <source>
        <strain evidence="1 2">HYN0043</strain>
    </source>
</reference>
<name>A0A494VWW4_9SPHI</name>
<dbReference type="RefSeq" id="WP_119409418.1">
    <property type="nucleotide sequence ID" value="NZ_CP032869.1"/>
</dbReference>
<dbReference type="InterPro" id="IPR025335">
    <property type="entry name" value="DUF4241"/>
</dbReference>
<dbReference type="KEGG" id="muh:HYN43_011140"/>
<dbReference type="Pfam" id="PF14025">
    <property type="entry name" value="DUF4241"/>
    <property type="match status" value="1"/>
</dbReference>
<keyword evidence="2" id="KW-1185">Reference proteome</keyword>
<gene>
    <name evidence="1" type="ORF">HYN43_011140</name>
</gene>
<sequence length="234" mass="26088">MGFLSNLFKKEKEVYSPVDYNRVFDNTVIDGIPVERLDIGLLNVPTGQIIVCDPLVFSDAQPFTKTVAPGKYPVTIYIAKTPDAGDRYAVACLEIKPGRAEKWVLALTKGQDTSQLKNEGDYFGFPVDAGLGGFLDSQTAAVYDKFLDDFQKNNPNSNIYDDFFAAEFKKNAADQDDPNDIGDWVNFTFPGTDLNITMFHSGYGDGMYPAYWGTTNDEEIVSLVIDFMVLFGEW</sequence>
<dbReference type="EMBL" id="CP032869">
    <property type="protein sequence ID" value="AYL95808.1"/>
    <property type="molecule type" value="Genomic_DNA"/>
</dbReference>
<organism evidence="1 2">
    <name type="scientific">Mucilaginibacter celer</name>
    <dbReference type="NCBI Taxonomy" id="2305508"/>
    <lineage>
        <taxon>Bacteria</taxon>
        <taxon>Pseudomonadati</taxon>
        <taxon>Bacteroidota</taxon>
        <taxon>Sphingobacteriia</taxon>
        <taxon>Sphingobacteriales</taxon>
        <taxon>Sphingobacteriaceae</taxon>
        <taxon>Mucilaginibacter</taxon>
    </lineage>
</organism>
<dbReference type="AlphaFoldDB" id="A0A494VWW4"/>